<keyword evidence="13" id="KW-1185">Reference proteome</keyword>
<feature type="chain" id="PRO_5046692695" description="BHLH domain-containing protein" evidence="9">
    <location>
        <begin position="24"/>
        <end position="611"/>
    </location>
</feature>
<evidence type="ECO:0000256" key="9">
    <source>
        <dbReference type="SAM" id="SignalP"/>
    </source>
</evidence>
<evidence type="ECO:0000256" key="3">
    <source>
        <dbReference type="ARBA" id="ARBA00009191"/>
    </source>
</evidence>
<dbReference type="InterPro" id="IPR018119">
    <property type="entry name" value="Strictosidine_synth_cons-reg"/>
</dbReference>
<feature type="signal peptide" evidence="9">
    <location>
        <begin position="1"/>
        <end position="23"/>
    </location>
</feature>
<feature type="domain" description="Strictosidine synthase conserved region" evidence="11">
    <location>
        <begin position="158"/>
        <end position="245"/>
    </location>
</feature>
<evidence type="ECO:0008006" key="14">
    <source>
        <dbReference type="Google" id="ProtNLM"/>
    </source>
</evidence>
<keyword evidence="9" id="KW-0732">Signal</keyword>
<dbReference type="InterPro" id="IPR011042">
    <property type="entry name" value="6-blade_b-propeller_TolB-like"/>
</dbReference>
<feature type="domain" description="BHLH" evidence="10">
    <location>
        <begin position="447"/>
        <end position="471"/>
    </location>
</feature>
<dbReference type="EMBL" id="JADBGQ010000005">
    <property type="protein sequence ID" value="KAG5395636.1"/>
    <property type="molecule type" value="Genomic_DNA"/>
</dbReference>
<dbReference type="InterPro" id="IPR036638">
    <property type="entry name" value="HLH_DNA-bd_sf"/>
</dbReference>
<accession>A0ABQ7MCH3</accession>
<comment type="similarity">
    <text evidence="3">Belongs to the strictosidine synthase family.</text>
</comment>
<keyword evidence="7" id="KW-0325">Glycoprotein</keyword>
<name>A0ABQ7MCH3_BRACM</name>
<protein>
    <recommendedName>
        <fullName evidence="14">BHLH domain-containing protein</fullName>
    </recommendedName>
</protein>
<organism evidence="12 13">
    <name type="scientific">Brassica rapa subsp. trilocularis</name>
    <dbReference type="NCBI Taxonomy" id="1813537"/>
    <lineage>
        <taxon>Eukaryota</taxon>
        <taxon>Viridiplantae</taxon>
        <taxon>Streptophyta</taxon>
        <taxon>Embryophyta</taxon>
        <taxon>Tracheophyta</taxon>
        <taxon>Spermatophyta</taxon>
        <taxon>Magnoliopsida</taxon>
        <taxon>eudicotyledons</taxon>
        <taxon>Gunneridae</taxon>
        <taxon>Pentapetalae</taxon>
        <taxon>rosids</taxon>
        <taxon>malvids</taxon>
        <taxon>Brassicales</taxon>
        <taxon>Brassicaceae</taxon>
        <taxon>Brassiceae</taxon>
        <taxon>Brassica</taxon>
    </lineage>
</organism>
<comment type="caution">
    <text evidence="12">The sequence shown here is derived from an EMBL/GenBank/DDBJ whole genome shotgun (WGS) entry which is preliminary data.</text>
</comment>
<evidence type="ECO:0000313" key="12">
    <source>
        <dbReference type="EMBL" id="KAG5395636.1"/>
    </source>
</evidence>
<dbReference type="Pfam" id="PF03088">
    <property type="entry name" value="Str_synth"/>
    <property type="match status" value="1"/>
</dbReference>
<evidence type="ECO:0000256" key="6">
    <source>
        <dbReference type="ARBA" id="ARBA00023163"/>
    </source>
</evidence>
<dbReference type="Proteomes" id="UP000823674">
    <property type="component" value="Chromosome A05"/>
</dbReference>
<comment type="subcellular location">
    <subcellularLocation>
        <location evidence="2">Nucleus</location>
    </subcellularLocation>
    <subcellularLocation>
        <location evidence="1">Vacuole</location>
    </subcellularLocation>
</comment>
<keyword evidence="8" id="KW-0539">Nucleus</keyword>
<keyword evidence="4" id="KW-0926">Vacuole</keyword>
<dbReference type="PANTHER" id="PTHR10426">
    <property type="entry name" value="STRICTOSIDINE SYNTHASE-RELATED"/>
    <property type="match status" value="1"/>
</dbReference>
<reference evidence="12 13" key="1">
    <citation type="submission" date="2021-03" db="EMBL/GenBank/DDBJ databases">
        <authorList>
            <person name="King G.J."/>
            <person name="Bancroft I."/>
            <person name="Baten A."/>
            <person name="Bloomfield J."/>
            <person name="Borpatragohain P."/>
            <person name="He Z."/>
            <person name="Irish N."/>
            <person name="Irwin J."/>
            <person name="Liu K."/>
            <person name="Mauleon R.P."/>
            <person name="Moore J."/>
            <person name="Morris R."/>
            <person name="Ostergaard L."/>
            <person name="Wang B."/>
            <person name="Wells R."/>
        </authorList>
    </citation>
    <scope>NUCLEOTIDE SEQUENCE [LARGE SCALE GENOMIC DNA]</scope>
    <source>
        <strain evidence="12">R-o-18</strain>
        <tissue evidence="12">Leaf</tissue>
    </source>
</reference>
<proteinExistence type="inferred from homology"/>
<evidence type="ECO:0000256" key="5">
    <source>
        <dbReference type="ARBA" id="ARBA00023015"/>
    </source>
</evidence>
<evidence type="ECO:0000259" key="11">
    <source>
        <dbReference type="Pfam" id="PF03088"/>
    </source>
</evidence>
<evidence type="ECO:0000256" key="7">
    <source>
        <dbReference type="ARBA" id="ARBA00023180"/>
    </source>
</evidence>
<evidence type="ECO:0000256" key="8">
    <source>
        <dbReference type="ARBA" id="ARBA00023242"/>
    </source>
</evidence>
<evidence type="ECO:0000313" key="13">
    <source>
        <dbReference type="Proteomes" id="UP000823674"/>
    </source>
</evidence>
<keyword evidence="5" id="KW-0805">Transcription regulation</keyword>
<evidence type="ECO:0000256" key="4">
    <source>
        <dbReference type="ARBA" id="ARBA00022554"/>
    </source>
</evidence>
<dbReference type="SUPFAM" id="SSF63829">
    <property type="entry name" value="Calcium-dependent phosphotriesterase"/>
    <property type="match status" value="1"/>
</dbReference>
<dbReference type="InterPro" id="IPR011598">
    <property type="entry name" value="bHLH_dom"/>
</dbReference>
<sequence length="611" mass="68392">MMKLFFVLAISFALLLSLFDSSGESPKHGESMLTVHFPDFHLIPTTGALGPESFAFDFYGDGPFTGLSDGRIVKWIANESRWMDFAVTTPTREGCEGPHEHQRTEHECGRPLGLAFEKSTGDLYIADAYMGLLKVGREGGLANQVSTRQLDKPLRFTNAVEIDPRTGVVYFTDSSSVYQRRNYIGAIMSGDRTGRLMKYDPKTNQVTTLVSNLSFANGVVMSQNGDYLLVAETATSRILRYWLNDTSVSKSHEKYEIFAEGLPGFPDNIKRSPRGGFWVGLNTKHSKLTKFAMSNAWLGRAALGLPVDWMKVHSYWAKYKGNGMAVRLSEGSGVISEVFEGTIGNKWISISEVEEHDGTLWVGSVNTPYTGDEEKTDPLHCLNKMCALVPPLFPHFDWPCGDQSFFVNDDLTNTFLDFPLPDLEVAHQNASSERHGVLEVKNQVVMKKLNHNASERDRRKKINTMFSSLRSFSHALNYIPELQEQVKQLIKKKDDLCFQISGQKDLVYADQNGNPEKGGTRYASTVSATRLGETEVMVQISSLQTVKCSFGNLLSGTEEDGLVLMDASSSRSQGERLFYTLHFQMNNCNLNFEELNDRLLYLYEKCGKSST</sequence>
<dbReference type="SUPFAM" id="SSF47459">
    <property type="entry name" value="HLH, helix-loop-helix DNA-binding domain"/>
    <property type="match status" value="1"/>
</dbReference>
<keyword evidence="6" id="KW-0804">Transcription</keyword>
<gene>
    <name evidence="12" type="primary">A05p003380.1_BraROA</name>
    <name evidence="12" type="ORF">IGI04_017450</name>
</gene>
<evidence type="ECO:0000256" key="2">
    <source>
        <dbReference type="ARBA" id="ARBA00004123"/>
    </source>
</evidence>
<evidence type="ECO:0000256" key="1">
    <source>
        <dbReference type="ARBA" id="ARBA00004116"/>
    </source>
</evidence>
<evidence type="ECO:0000259" key="10">
    <source>
        <dbReference type="Pfam" id="PF00010"/>
    </source>
</evidence>
<dbReference type="Gene3D" id="2.120.10.30">
    <property type="entry name" value="TolB, C-terminal domain"/>
    <property type="match status" value="1"/>
</dbReference>
<dbReference type="PANTHER" id="PTHR10426:SF79">
    <property type="entry name" value="PROTEIN STRICTOSIDINE SYNTHASE-LIKE 2"/>
    <property type="match status" value="1"/>
</dbReference>
<dbReference type="Pfam" id="PF00010">
    <property type="entry name" value="HLH"/>
    <property type="match status" value="1"/>
</dbReference>